<dbReference type="Proteomes" id="UP000295277">
    <property type="component" value="Unassembled WGS sequence"/>
</dbReference>
<protein>
    <submittedName>
        <fullName evidence="3">Nucleotide-binding universal stress UspA family protein</fullName>
    </submittedName>
</protein>
<evidence type="ECO:0000256" key="1">
    <source>
        <dbReference type="ARBA" id="ARBA00008791"/>
    </source>
</evidence>
<organism evidence="3 4">
    <name type="scientific">Rhodovulum steppense</name>
    <dbReference type="NCBI Taxonomy" id="540251"/>
    <lineage>
        <taxon>Bacteria</taxon>
        <taxon>Pseudomonadati</taxon>
        <taxon>Pseudomonadota</taxon>
        <taxon>Alphaproteobacteria</taxon>
        <taxon>Rhodobacterales</taxon>
        <taxon>Paracoccaceae</taxon>
        <taxon>Rhodovulum</taxon>
    </lineage>
</organism>
<dbReference type="InterPro" id="IPR006016">
    <property type="entry name" value="UspA"/>
</dbReference>
<dbReference type="Pfam" id="PF00582">
    <property type="entry name" value="Usp"/>
    <property type="match status" value="1"/>
</dbReference>
<gene>
    <name evidence="3" type="ORF">EV216_103194</name>
</gene>
<dbReference type="Gene3D" id="3.40.50.620">
    <property type="entry name" value="HUPs"/>
    <property type="match status" value="1"/>
</dbReference>
<feature type="domain" description="UspA" evidence="2">
    <location>
        <begin position="1"/>
        <end position="137"/>
    </location>
</feature>
<dbReference type="InterPro" id="IPR014729">
    <property type="entry name" value="Rossmann-like_a/b/a_fold"/>
</dbReference>
<evidence type="ECO:0000313" key="3">
    <source>
        <dbReference type="EMBL" id="TCM87116.1"/>
    </source>
</evidence>
<dbReference type="EMBL" id="SLVM01000003">
    <property type="protein sequence ID" value="TCM87116.1"/>
    <property type="molecule type" value="Genomic_DNA"/>
</dbReference>
<sequence>MFSRIVVPVDLAHLNRLDKVLSVSADLAGLYDVPIIYVGVASTVPDEVSRTPEEYAGKLEAFAAAQARAHGIEAMSHPLASADPQGDLNRILRTAIDTLGADLVVMASHAPNWLDWLLASHGGSVAEHSHASVFVVR</sequence>
<dbReference type="PRINTS" id="PR01438">
    <property type="entry name" value="UNVRSLSTRESS"/>
</dbReference>
<keyword evidence="4" id="KW-1185">Reference proteome</keyword>
<reference evidence="3 4" key="1">
    <citation type="submission" date="2019-03" db="EMBL/GenBank/DDBJ databases">
        <title>Genomic Encyclopedia of Type Strains, Phase IV (KMG-IV): sequencing the most valuable type-strain genomes for metagenomic binning, comparative biology and taxonomic classification.</title>
        <authorList>
            <person name="Goeker M."/>
        </authorList>
    </citation>
    <scope>NUCLEOTIDE SEQUENCE [LARGE SCALE GENOMIC DNA]</scope>
    <source>
        <strain evidence="3 4">DSM 21153</strain>
    </source>
</reference>
<proteinExistence type="inferred from homology"/>
<accession>A0A4R1Z191</accession>
<dbReference type="RefSeq" id="WP_132693619.1">
    <property type="nucleotide sequence ID" value="NZ_SLVM01000003.1"/>
</dbReference>
<evidence type="ECO:0000259" key="2">
    <source>
        <dbReference type="Pfam" id="PF00582"/>
    </source>
</evidence>
<dbReference type="InterPro" id="IPR006015">
    <property type="entry name" value="Universal_stress_UspA"/>
</dbReference>
<comment type="similarity">
    <text evidence="1">Belongs to the universal stress protein A family.</text>
</comment>
<comment type="caution">
    <text evidence="3">The sequence shown here is derived from an EMBL/GenBank/DDBJ whole genome shotgun (WGS) entry which is preliminary data.</text>
</comment>
<dbReference type="AlphaFoldDB" id="A0A4R1Z191"/>
<evidence type="ECO:0000313" key="4">
    <source>
        <dbReference type="Proteomes" id="UP000295277"/>
    </source>
</evidence>
<dbReference type="OrthoDB" id="9792500at2"/>
<name>A0A4R1Z191_9RHOB</name>
<dbReference type="SUPFAM" id="SSF52402">
    <property type="entry name" value="Adenine nucleotide alpha hydrolases-like"/>
    <property type="match status" value="1"/>
</dbReference>